<feature type="region of interest" description="Disordered" evidence="1">
    <location>
        <begin position="9"/>
        <end position="29"/>
    </location>
</feature>
<evidence type="ECO:0000256" key="1">
    <source>
        <dbReference type="SAM" id="MobiDB-lite"/>
    </source>
</evidence>
<gene>
    <name evidence="2" type="ORF">OAUR00152_LOCUS30286</name>
</gene>
<organism evidence="2">
    <name type="scientific">Odontella aurita</name>
    <dbReference type="NCBI Taxonomy" id="265563"/>
    <lineage>
        <taxon>Eukaryota</taxon>
        <taxon>Sar</taxon>
        <taxon>Stramenopiles</taxon>
        <taxon>Ochrophyta</taxon>
        <taxon>Bacillariophyta</taxon>
        <taxon>Mediophyceae</taxon>
        <taxon>Biddulphiophycidae</taxon>
        <taxon>Eupodiscales</taxon>
        <taxon>Odontellaceae</taxon>
        <taxon>Odontella</taxon>
    </lineage>
</organism>
<sequence>MIRLLHLIHDQRNPAQGPEDDSQCTDSNPRFPVRMRRYPRSRIDYITVGAAANLHGLPHKAMTSCDRWRASGLSKFGGRRLRILALYMVVLAGDRWRVARRGNRLCAYVSCGHPTRNWCSFRNLMICVCRSKEEGGEQREKIRESVSIRFLDN</sequence>
<proteinExistence type="predicted"/>
<dbReference type="EMBL" id="HBKQ01043878">
    <property type="protein sequence ID" value="CAE2268219.1"/>
    <property type="molecule type" value="Transcribed_RNA"/>
</dbReference>
<dbReference type="AlphaFoldDB" id="A0A7S4JMI4"/>
<name>A0A7S4JMI4_9STRA</name>
<accession>A0A7S4JMI4</accession>
<evidence type="ECO:0000313" key="2">
    <source>
        <dbReference type="EMBL" id="CAE2268219.1"/>
    </source>
</evidence>
<reference evidence="2" key="1">
    <citation type="submission" date="2021-01" db="EMBL/GenBank/DDBJ databases">
        <authorList>
            <person name="Corre E."/>
            <person name="Pelletier E."/>
            <person name="Niang G."/>
            <person name="Scheremetjew M."/>
            <person name="Finn R."/>
            <person name="Kale V."/>
            <person name="Holt S."/>
            <person name="Cochrane G."/>
            <person name="Meng A."/>
            <person name="Brown T."/>
            <person name="Cohen L."/>
        </authorList>
    </citation>
    <scope>NUCLEOTIDE SEQUENCE</scope>
    <source>
        <strain evidence="2">Isolate 1302-5</strain>
    </source>
</reference>
<protein>
    <submittedName>
        <fullName evidence="2">Uncharacterized protein</fullName>
    </submittedName>
</protein>